<dbReference type="PANTHER" id="PTHR46856">
    <property type="entry name" value="PX DOMAIN-CONTAINING PROTEIN EREL1-RELATED"/>
    <property type="match status" value="1"/>
</dbReference>
<keyword evidence="1" id="KW-0812">Transmembrane</keyword>
<dbReference type="PANTHER" id="PTHR46856:SF1">
    <property type="entry name" value="PX DOMAIN-CONTAINING PROTEIN EREL1-RELATED"/>
    <property type="match status" value="1"/>
</dbReference>
<comment type="caution">
    <text evidence="2">The sequence shown here is derived from an EMBL/GenBank/DDBJ whole genome shotgun (WGS) entry which is preliminary data.</text>
</comment>
<organism evidence="2 3">
    <name type="scientific">Platanthera guangdongensis</name>
    <dbReference type="NCBI Taxonomy" id="2320717"/>
    <lineage>
        <taxon>Eukaryota</taxon>
        <taxon>Viridiplantae</taxon>
        <taxon>Streptophyta</taxon>
        <taxon>Embryophyta</taxon>
        <taxon>Tracheophyta</taxon>
        <taxon>Spermatophyta</taxon>
        <taxon>Magnoliopsida</taxon>
        <taxon>Liliopsida</taxon>
        <taxon>Asparagales</taxon>
        <taxon>Orchidaceae</taxon>
        <taxon>Orchidoideae</taxon>
        <taxon>Orchideae</taxon>
        <taxon>Orchidinae</taxon>
        <taxon>Platanthera</taxon>
    </lineage>
</organism>
<evidence type="ECO:0000256" key="1">
    <source>
        <dbReference type="SAM" id="Phobius"/>
    </source>
</evidence>
<name>A0ABR2M9U7_9ASPA</name>
<protein>
    <submittedName>
        <fullName evidence="2">Uncharacterized protein</fullName>
    </submittedName>
</protein>
<evidence type="ECO:0000313" key="3">
    <source>
        <dbReference type="Proteomes" id="UP001412067"/>
    </source>
</evidence>
<gene>
    <name evidence="2" type="ORF">KSP40_PGU015186</name>
</gene>
<dbReference type="EMBL" id="JBBWWR010000010">
    <property type="protein sequence ID" value="KAK8960957.1"/>
    <property type="molecule type" value="Genomic_DNA"/>
</dbReference>
<dbReference type="Proteomes" id="UP001412067">
    <property type="component" value="Unassembled WGS sequence"/>
</dbReference>
<keyword evidence="3" id="KW-1185">Reference proteome</keyword>
<feature type="transmembrane region" description="Helical" evidence="1">
    <location>
        <begin position="73"/>
        <end position="95"/>
    </location>
</feature>
<accession>A0ABR2M9U7</accession>
<reference evidence="2 3" key="1">
    <citation type="journal article" date="2022" name="Nat. Plants">
        <title>Genomes of leafy and leafless Platanthera orchids illuminate the evolution of mycoheterotrophy.</title>
        <authorList>
            <person name="Li M.H."/>
            <person name="Liu K.W."/>
            <person name="Li Z."/>
            <person name="Lu H.C."/>
            <person name="Ye Q.L."/>
            <person name="Zhang D."/>
            <person name="Wang J.Y."/>
            <person name="Li Y.F."/>
            <person name="Zhong Z.M."/>
            <person name="Liu X."/>
            <person name="Yu X."/>
            <person name="Liu D.K."/>
            <person name="Tu X.D."/>
            <person name="Liu B."/>
            <person name="Hao Y."/>
            <person name="Liao X.Y."/>
            <person name="Jiang Y.T."/>
            <person name="Sun W.H."/>
            <person name="Chen J."/>
            <person name="Chen Y.Q."/>
            <person name="Ai Y."/>
            <person name="Zhai J.W."/>
            <person name="Wu S.S."/>
            <person name="Zhou Z."/>
            <person name="Hsiao Y.Y."/>
            <person name="Wu W.L."/>
            <person name="Chen Y.Y."/>
            <person name="Lin Y.F."/>
            <person name="Hsu J.L."/>
            <person name="Li C.Y."/>
            <person name="Wang Z.W."/>
            <person name="Zhao X."/>
            <person name="Zhong W.Y."/>
            <person name="Ma X.K."/>
            <person name="Ma L."/>
            <person name="Huang J."/>
            <person name="Chen G.Z."/>
            <person name="Huang M.Z."/>
            <person name="Huang L."/>
            <person name="Peng D.H."/>
            <person name="Luo Y.B."/>
            <person name="Zou S.Q."/>
            <person name="Chen S.P."/>
            <person name="Lan S."/>
            <person name="Tsai W.C."/>
            <person name="Van de Peer Y."/>
            <person name="Liu Z.J."/>
        </authorList>
    </citation>
    <scope>NUCLEOTIDE SEQUENCE [LARGE SCALE GENOMIC DNA]</scope>
    <source>
        <strain evidence="2">Lor288</strain>
    </source>
</reference>
<keyword evidence="1" id="KW-1133">Transmembrane helix</keyword>
<dbReference type="InterPro" id="IPR044588">
    <property type="entry name" value="EREX-like"/>
</dbReference>
<sequence length="186" mass="21031">MREVNIVCRSFPDLEDVCRRPSGRYYSSPPNTIVPFAIAMEYGLLISRGDSHWSWTRGPTWAQLGLTVGGGKVTLGCILVCAVNPIYLTNIYLFLQREIQNKSQRWAFTKARKKKKLYEREILHHQIKESSVNLLNAEEHRFTVDPSSMSDVLGLLATSDNQMGLLITEPLLTTAGNRCYRAALTL</sequence>
<keyword evidence="1" id="KW-0472">Membrane</keyword>
<proteinExistence type="predicted"/>
<evidence type="ECO:0000313" key="2">
    <source>
        <dbReference type="EMBL" id="KAK8960957.1"/>
    </source>
</evidence>